<dbReference type="Proteomes" id="UP000031802">
    <property type="component" value="Unassembled WGS sequence"/>
</dbReference>
<comment type="caution">
    <text evidence="2">The sequence shown here is derived from an EMBL/GenBank/DDBJ whole genome shotgun (WGS) entry which is preliminary data.</text>
</comment>
<gene>
    <name evidence="2" type="ORF">DI53_2902</name>
</gene>
<feature type="domain" description="DUF6965" evidence="1">
    <location>
        <begin position="1"/>
        <end position="65"/>
    </location>
</feature>
<dbReference type="RefSeq" id="WP_037500940.1">
    <property type="nucleotide sequence ID" value="NZ_JJMU01000053.1"/>
</dbReference>
<dbReference type="OrthoDB" id="770452at2"/>
<dbReference type="EMBL" id="JJMU01000053">
    <property type="protein sequence ID" value="KGE13371.1"/>
    <property type="molecule type" value="Genomic_DNA"/>
</dbReference>
<dbReference type="STRING" id="1229276.DI53_2902"/>
<name>A0A0B8SZZ9_9SPHI</name>
<dbReference type="AlphaFoldDB" id="A0A0B8SZZ9"/>
<proteinExistence type="predicted"/>
<reference evidence="3" key="1">
    <citation type="submission" date="2014-04" db="EMBL/GenBank/DDBJ databases">
        <title>Whole-Genome optical mapping and complete genome sequence of Sphingobacterium deserti sp. nov., a new spaces isolated from desert in the west of China.</title>
        <authorList>
            <person name="Teng C."/>
            <person name="Zhou Z."/>
            <person name="Li X."/>
            <person name="Chen M."/>
            <person name="Lin M."/>
            <person name="Wang L."/>
            <person name="Su S."/>
            <person name="Zhang C."/>
            <person name="Zhang W."/>
        </authorList>
    </citation>
    <scope>NUCLEOTIDE SEQUENCE [LARGE SCALE GENOMIC DNA]</scope>
    <source>
        <strain evidence="3">ACCC05744</strain>
    </source>
</reference>
<dbReference type="InterPro" id="IPR054238">
    <property type="entry name" value="DUF6965"/>
</dbReference>
<keyword evidence="3" id="KW-1185">Reference proteome</keyword>
<dbReference type="Pfam" id="PF22292">
    <property type="entry name" value="DUF6965"/>
    <property type="match status" value="1"/>
</dbReference>
<evidence type="ECO:0000259" key="1">
    <source>
        <dbReference type="Pfam" id="PF22292"/>
    </source>
</evidence>
<protein>
    <recommendedName>
        <fullName evidence="1">DUF6965 domain-containing protein</fullName>
    </recommendedName>
</protein>
<sequence>MTIDELKQELSGKSFPQEVMISPDQIVFDPELFLRTQFIMVDAWKKDIEKCPAYIRLVRFKDAISNLEQ</sequence>
<reference evidence="2 3" key="2">
    <citation type="journal article" date="2015" name="PLoS ONE">
        <title>Whole-Genome Optical Mapping and Finished Genome Sequence of Sphingobacterium deserti sp. nov., a New Species Isolated from the Western Desert of China.</title>
        <authorList>
            <person name="Teng C."/>
            <person name="Zhou Z."/>
            <person name="Molnar I."/>
            <person name="Li X."/>
            <person name="Tang R."/>
            <person name="Chen M."/>
            <person name="Wang L."/>
            <person name="Su S."/>
            <person name="Zhang W."/>
            <person name="Lin M."/>
        </authorList>
    </citation>
    <scope>NUCLEOTIDE SEQUENCE [LARGE SCALE GENOMIC DNA]</scope>
    <source>
        <strain evidence="3">ACCC05744</strain>
    </source>
</reference>
<organism evidence="2 3">
    <name type="scientific">Sphingobacterium deserti</name>
    <dbReference type="NCBI Taxonomy" id="1229276"/>
    <lineage>
        <taxon>Bacteria</taxon>
        <taxon>Pseudomonadati</taxon>
        <taxon>Bacteroidota</taxon>
        <taxon>Sphingobacteriia</taxon>
        <taxon>Sphingobacteriales</taxon>
        <taxon>Sphingobacteriaceae</taxon>
        <taxon>Sphingobacterium</taxon>
    </lineage>
</organism>
<evidence type="ECO:0000313" key="2">
    <source>
        <dbReference type="EMBL" id="KGE13371.1"/>
    </source>
</evidence>
<evidence type="ECO:0000313" key="3">
    <source>
        <dbReference type="Proteomes" id="UP000031802"/>
    </source>
</evidence>
<dbReference type="PATRIC" id="fig|1229276.3.peg.3002"/>
<accession>A0A0B8SZZ9</accession>